<dbReference type="InterPro" id="IPR005170">
    <property type="entry name" value="Transptr-assoc_dom"/>
</dbReference>
<keyword evidence="4 10" id="KW-0812">Transmembrane</keyword>
<name>A0A5C5UUZ4_9BACT</name>
<feature type="transmembrane region" description="Helical" evidence="10">
    <location>
        <begin position="93"/>
        <end position="113"/>
    </location>
</feature>
<dbReference type="Gene3D" id="3.10.580.10">
    <property type="entry name" value="CBS-domain"/>
    <property type="match status" value="1"/>
</dbReference>
<proteinExistence type="inferred from homology"/>
<dbReference type="SUPFAM" id="SSF56176">
    <property type="entry name" value="FAD-binding/transporter-associated domain-like"/>
    <property type="match status" value="1"/>
</dbReference>
<evidence type="ECO:0000256" key="8">
    <source>
        <dbReference type="ARBA" id="ARBA00023136"/>
    </source>
</evidence>
<evidence type="ECO:0000256" key="3">
    <source>
        <dbReference type="ARBA" id="ARBA00022475"/>
    </source>
</evidence>
<dbReference type="OrthoDB" id="9798188at2"/>
<evidence type="ECO:0000256" key="2">
    <source>
        <dbReference type="ARBA" id="ARBA00006337"/>
    </source>
</evidence>
<dbReference type="FunFam" id="3.10.580.10:FF:000002">
    <property type="entry name" value="Magnesium/cobalt efflux protein CorC"/>
    <property type="match status" value="1"/>
</dbReference>
<sequence>MNASLVFWTSCVGAAFMILSAVTGRVLHYLSWHELEEFCERRRQIRWFRTIHENHEDAAFAAQCLQVLGTAFFLVAGQAWLLDLGKTNTLTPAGFATDVLAVAFLLIASTIWLPWAVAEHFAPQFIYYTWRFWAVASVIFSPLAWGVRLVEGVIRRLANIPHEVVDEEEEFEDEIRTIVTEGLREGLLEEDAREMIESVIELGDIDVAEVMTTRNEIDALPVEASWEDAVKFVQETGRTRIPAFQEGLDQIVGVLFVKDLLPELVKPEDERASLRELARPSMMVPMSMPIDELLKQFLRDRNHMAIVIDEYHAVAGLITIEDILEEIVGEIVDEHDLDEEEEIVRVTRDHAEVQGRAHIDDVNEELGLDLPVGDDYDTLAGMVISHLQRIPKTGDRLRIDDVEIVVLAADRRRIQKLKLTKLDPAESPSS</sequence>
<keyword evidence="8 10" id="KW-0472">Membrane</keyword>
<dbReference type="GO" id="GO:0005886">
    <property type="term" value="C:plasma membrane"/>
    <property type="evidence" value="ECO:0007669"/>
    <property type="project" value="UniProtKB-SubCell"/>
</dbReference>
<accession>A0A5C5UUZ4</accession>
<dbReference type="GO" id="GO:0050660">
    <property type="term" value="F:flavin adenine dinucleotide binding"/>
    <property type="evidence" value="ECO:0007669"/>
    <property type="project" value="InterPro"/>
</dbReference>
<protein>
    <submittedName>
        <fullName evidence="12">Magnesium and cobalt efflux protein CorC</fullName>
    </submittedName>
</protein>
<evidence type="ECO:0000259" key="11">
    <source>
        <dbReference type="PROSITE" id="PS51371"/>
    </source>
</evidence>
<dbReference type="SUPFAM" id="SSF54631">
    <property type="entry name" value="CBS-domain pair"/>
    <property type="match status" value="1"/>
</dbReference>
<comment type="caution">
    <text evidence="12">The sequence shown here is derived from an EMBL/GenBank/DDBJ whole genome shotgun (WGS) entry which is preliminary data.</text>
</comment>
<feature type="transmembrane region" description="Helical" evidence="10">
    <location>
        <begin position="58"/>
        <end position="81"/>
    </location>
</feature>
<dbReference type="Proteomes" id="UP000318878">
    <property type="component" value="Unassembled WGS sequence"/>
</dbReference>
<comment type="subcellular location">
    <subcellularLocation>
        <location evidence="1">Cell membrane</location>
        <topology evidence="1">Multi-pass membrane protein</topology>
    </subcellularLocation>
</comment>
<dbReference type="PANTHER" id="PTHR22777">
    <property type="entry name" value="HEMOLYSIN-RELATED"/>
    <property type="match status" value="1"/>
</dbReference>
<organism evidence="12 13">
    <name type="scientific">Blastopirellula retiformator</name>
    <dbReference type="NCBI Taxonomy" id="2527970"/>
    <lineage>
        <taxon>Bacteria</taxon>
        <taxon>Pseudomonadati</taxon>
        <taxon>Planctomycetota</taxon>
        <taxon>Planctomycetia</taxon>
        <taxon>Pirellulales</taxon>
        <taxon>Pirellulaceae</taxon>
        <taxon>Blastopirellula</taxon>
    </lineage>
</organism>
<reference evidence="12 13" key="1">
    <citation type="submission" date="2019-02" db="EMBL/GenBank/DDBJ databases">
        <title>Deep-cultivation of Planctomycetes and their phenomic and genomic characterization uncovers novel biology.</title>
        <authorList>
            <person name="Wiegand S."/>
            <person name="Jogler M."/>
            <person name="Boedeker C."/>
            <person name="Pinto D."/>
            <person name="Vollmers J."/>
            <person name="Rivas-Marin E."/>
            <person name="Kohn T."/>
            <person name="Peeters S.H."/>
            <person name="Heuer A."/>
            <person name="Rast P."/>
            <person name="Oberbeckmann S."/>
            <person name="Bunk B."/>
            <person name="Jeske O."/>
            <person name="Meyerdierks A."/>
            <person name="Storesund J.E."/>
            <person name="Kallscheuer N."/>
            <person name="Luecker S."/>
            <person name="Lage O.M."/>
            <person name="Pohl T."/>
            <person name="Merkel B.J."/>
            <person name="Hornburger P."/>
            <person name="Mueller R.-W."/>
            <person name="Bruemmer F."/>
            <person name="Labrenz M."/>
            <person name="Spormann A.M."/>
            <person name="Op Den Camp H."/>
            <person name="Overmann J."/>
            <person name="Amann R."/>
            <person name="Jetten M.S.M."/>
            <person name="Mascher T."/>
            <person name="Medema M.H."/>
            <person name="Devos D.P."/>
            <person name="Kaster A.-K."/>
            <person name="Ovreas L."/>
            <person name="Rohde M."/>
            <person name="Galperin M.Y."/>
            <person name="Jogler C."/>
        </authorList>
    </citation>
    <scope>NUCLEOTIDE SEQUENCE [LARGE SCALE GENOMIC DNA]</scope>
    <source>
        <strain evidence="12 13">Enr8</strain>
    </source>
</reference>
<evidence type="ECO:0000256" key="4">
    <source>
        <dbReference type="ARBA" id="ARBA00022692"/>
    </source>
</evidence>
<evidence type="ECO:0000313" key="12">
    <source>
        <dbReference type="EMBL" id="TWT29457.1"/>
    </source>
</evidence>
<keyword evidence="3" id="KW-1003">Cell membrane</keyword>
<dbReference type="InterPro" id="IPR036318">
    <property type="entry name" value="FAD-bd_PCMH-like_sf"/>
</dbReference>
<evidence type="ECO:0000313" key="13">
    <source>
        <dbReference type="Proteomes" id="UP000318878"/>
    </source>
</evidence>
<evidence type="ECO:0000256" key="6">
    <source>
        <dbReference type="ARBA" id="ARBA00022989"/>
    </source>
</evidence>
<dbReference type="AlphaFoldDB" id="A0A5C5UUZ4"/>
<evidence type="ECO:0000256" key="5">
    <source>
        <dbReference type="ARBA" id="ARBA00022737"/>
    </source>
</evidence>
<feature type="transmembrane region" description="Helical" evidence="10">
    <location>
        <begin position="125"/>
        <end position="147"/>
    </location>
</feature>
<dbReference type="InterPro" id="IPR044751">
    <property type="entry name" value="Ion_transp-like_CBS"/>
</dbReference>
<keyword evidence="5" id="KW-0677">Repeat</keyword>
<evidence type="ECO:0000256" key="1">
    <source>
        <dbReference type="ARBA" id="ARBA00004651"/>
    </source>
</evidence>
<keyword evidence="13" id="KW-1185">Reference proteome</keyword>
<dbReference type="SMART" id="SM01091">
    <property type="entry name" value="CorC_HlyC"/>
    <property type="match status" value="1"/>
</dbReference>
<dbReference type="PANTHER" id="PTHR22777:SF32">
    <property type="entry name" value="UPF0053 INNER MEMBRANE PROTEIN YFJD"/>
    <property type="match status" value="1"/>
</dbReference>
<dbReference type="InterPro" id="IPR046342">
    <property type="entry name" value="CBS_dom_sf"/>
</dbReference>
<dbReference type="InterPro" id="IPR000644">
    <property type="entry name" value="CBS_dom"/>
</dbReference>
<dbReference type="PROSITE" id="PS51371">
    <property type="entry name" value="CBS"/>
    <property type="match status" value="2"/>
</dbReference>
<dbReference type="Pfam" id="PF00571">
    <property type="entry name" value="CBS"/>
    <property type="match status" value="1"/>
</dbReference>
<comment type="similarity">
    <text evidence="2">Belongs to the UPF0053 family.</text>
</comment>
<evidence type="ECO:0000256" key="10">
    <source>
        <dbReference type="SAM" id="Phobius"/>
    </source>
</evidence>
<keyword evidence="7 9" id="KW-0129">CBS domain</keyword>
<gene>
    <name evidence="12" type="primary">corC_3</name>
    <name evidence="12" type="ORF">Enr8_49730</name>
</gene>
<dbReference type="InterPro" id="IPR016169">
    <property type="entry name" value="FAD-bd_PCMH_sub2"/>
</dbReference>
<dbReference type="EMBL" id="SJPF01000008">
    <property type="protein sequence ID" value="TWT29457.1"/>
    <property type="molecule type" value="Genomic_DNA"/>
</dbReference>
<dbReference type="Pfam" id="PF01595">
    <property type="entry name" value="CNNM"/>
    <property type="match status" value="1"/>
</dbReference>
<evidence type="ECO:0000256" key="9">
    <source>
        <dbReference type="PROSITE-ProRule" id="PRU00703"/>
    </source>
</evidence>
<dbReference type="Pfam" id="PF03471">
    <property type="entry name" value="CorC_HlyC"/>
    <property type="match status" value="1"/>
</dbReference>
<feature type="domain" description="CBS" evidence="11">
    <location>
        <begin position="277"/>
        <end position="334"/>
    </location>
</feature>
<dbReference type="CDD" id="cd04590">
    <property type="entry name" value="CBS_pair_CorC_HlyC_assoc"/>
    <property type="match status" value="1"/>
</dbReference>
<keyword evidence="6 10" id="KW-1133">Transmembrane helix</keyword>
<feature type="domain" description="CBS" evidence="11">
    <location>
        <begin position="211"/>
        <end position="270"/>
    </location>
</feature>
<dbReference type="Gene3D" id="3.30.465.10">
    <property type="match status" value="1"/>
</dbReference>
<dbReference type="RefSeq" id="WP_146436835.1">
    <property type="nucleotide sequence ID" value="NZ_SJPF01000008.1"/>
</dbReference>
<evidence type="ECO:0000256" key="7">
    <source>
        <dbReference type="ARBA" id="ARBA00023122"/>
    </source>
</evidence>
<dbReference type="InterPro" id="IPR002550">
    <property type="entry name" value="CNNM"/>
</dbReference>